<dbReference type="AlphaFoldDB" id="A0ABD5AN00"/>
<dbReference type="GO" id="GO:0006310">
    <property type="term" value="P:DNA recombination"/>
    <property type="evidence" value="ECO:0007669"/>
    <property type="project" value="UniProtKB-KW"/>
</dbReference>
<dbReference type="InterPro" id="IPR002104">
    <property type="entry name" value="Integrase_catalytic"/>
</dbReference>
<dbReference type="InterPro" id="IPR013762">
    <property type="entry name" value="Integrase-like_cat_sf"/>
</dbReference>
<evidence type="ECO:0000259" key="4">
    <source>
        <dbReference type="Pfam" id="PF00589"/>
    </source>
</evidence>
<evidence type="ECO:0000313" key="6">
    <source>
        <dbReference type="Proteomes" id="UP001240164"/>
    </source>
</evidence>
<dbReference type="EMBL" id="JAUSQP010000001">
    <property type="protein sequence ID" value="MDP9803117.1"/>
    <property type="molecule type" value="Genomic_DNA"/>
</dbReference>
<gene>
    <name evidence="5" type="ORF">J2771_001371</name>
</gene>
<reference evidence="5 6" key="1">
    <citation type="submission" date="2023-07" db="EMBL/GenBank/DDBJ databases">
        <title>Sorghum-associated microbial communities from plants grown in Nebraska, USA.</title>
        <authorList>
            <person name="Schachtman D."/>
        </authorList>
    </citation>
    <scope>NUCLEOTIDE SEQUENCE [LARGE SCALE GENOMIC DNA]</scope>
    <source>
        <strain evidence="5 6">CC146</strain>
    </source>
</reference>
<dbReference type="InterPro" id="IPR011010">
    <property type="entry name" value="DNA_brk_join_enz"/>
</dbReference>
<protein>
    <submittedName>
        <fullName evidence="5">Integrase</fullName>
    </submittedName>
</protein>
<dbReference type="InterPro" id="IPR050808">
    <property type="entry name" value="Phage_Integrase"/>
</dbReference>
<feature type="domain" description="Tyr recombinase" evidence="4">
    <location>
        <begin position="1"/>
        <end position="100"/>
    </location>
</feature>
<proteinExistence type="inferred from homology"/>
<comment type="similarity">
    <text evidence="1">Belongs to the 'phage' integrase family.</text>
</comment>
<organism evidence="5 6">
    <name type="scientific">Acinetobacter calcoaceticus</name>
    <dbReference type="NCBI Taxonomy" id="471"/>
    <lineage>
        <taxon>Bacteria</taxon>
        <taxon>Pseudomonadati</taxon>
        <taxon>Pseudomonadota</taxon>
        <taxon>Gammaproteobacteria</taxon>
        <taxon>Moraxellales</taxon>
        <taxon>Moraxellaceae</taxon>
        <taxon>Acinetobacter</taxon>
        <taxon>Acinetobacter calcoaceticus/baumannii complex</taxon>
    </lineage>
</organism>
<dbReference type="SUPFAM" id="SSF56349">
    <property type="entry name" value="DNA breaking-rejoining enzymes"/>
    <property type="match status" value="1"/>
</dbReference>
<evidence type="ECO:0000256" key="3">
    <source>
        <dbReference type="ARBA" id="ARBA00023172"/>
    </source>
</evidence>
<name>A0ABD5AN00_ACICA</name>
<dbReference type="Gene3D" id="1.10.443.10">
    <property type="entry name" value="Intergrase catalytic core"/>
    <property type="match status" value="1"/>
</dbReference>
<keyword evidence="2" id="KW-0229">DNA integration</keyword>
<dbReference type="PANTHER" id="PTHR30629">
    <property type="entry name" value="PROPHAGE INTEGRASE"/>
    <property type="match status" value="1"/>
</dbReference>
<dbReference type="Pfam" id="PF00589">
    <property type="entry name" value="Phage_integrase"/>
    <property type="match status" value="1"/>
</dbReference>
<dbReference type="Proteomes" id="UP001240164">
    <property type="component" value="Unassembled WGS sequence"/>
</dbReference>
<sequence length="117" mass="13786">MTWQELDFKNKVWIIPKERIKAEKEHRVPLSEENITLLESIQDNVQPQGFIFPAPHGMLSDISLTALIKRMYEQKLKENGLGYIDPKQNQVITTHGFRLIFRDWSADKTDYPREVCE</sequence>
<comment type="caution">
    <text evidence="5">The sequence shown here is derived from an EMBL/GenBank/DDBJ whole genome shotgun (WGS) entry which is preliminary data.</text>
</comment>
<evidence type="ECO:0000256" key="2">
    <source>
        <dbReference type="ARBA" id="ARBA00022908"/>
    </source>
</evidence>
<accession>A0ABD5AN00</accession>
<evidence type="ECO:0000313" key="5">
    <source>
        <dbReference type="EMBL" id="MDP9803117.1"/>
    </source>
</evidence>
<dbReference type="PANTHER" id="PTHR30629:SF2">
    <property type="entry name" value="PROPHAGE INTEGRASE INTS-RELATED"/>
    <property type="match status" value="1"/>
</dbReference>
<dbReference type="GO" id="GO:0015074">
    <property type="term" value="P:DNA integration"/>
    <property type="evidence" value="ECO:0007669"/>
    <property type="project" value="UniProtKB-KW"/>
</dbReference>
<evidence type="ECO:0000256" key="1">
    <source>
        <dbReference type="ARBA" id="ARBA00008857"/>
    </source>
</evidence>
<keyword evidence="3" id="KW-0233">DNA recombination</keyword>